<dbReference type="EMBL" id="FNON01000002">
    <property type="protein sequence ID" value="SDX06306.1"/>
    <property type="molecule type" value="Genomic_DNA"/>
</dbReference>
<dbReference type="Pfam" id="PF08843">
    <property type="entry name" value="AbiEii"/>
    <property type="match status" value="1"/>
</dbReference>
<name>A0A1H2YMA3_9PSEU</name>
<evidence type="ECO:0000313" key="2">
    <source>
        <dbReference type="Proteomes" id="UP000199515"/>
    </source>
</evidence>
<accession>A0A1H2YMA3</accession>
<gene>
    <name evidence="1" type="ORF">SAMN05421504_102187</name>
</gene>
<dbReference type="Proteomes" id="UP000199515">
    <property type="component" value="Unassembled WGS sequence"/>
</dbReference>
<dbReference type="RefSeq" id="WP_091288115.1">
    <property type="nucleotide sequence ID" value="NZ_FNON01000002.1"/>
</dbReference>
<evidence type="ECO:0000313" key="1">
    <source>
        <dbReference type="EMBL" id="SDX06306.1"/>
    </source>
</evidence>
<dbReference type="OrthoDB" id="279684at2"/>
<reference evidence="1 2" key="1">
    <citation type="submission" date="2016-10" db="EMBL/GenBank/DDBJ databases">
        <authorList>
            <person name="de Groot N.N."/>
        </authorList>
    </citation>
    <scope>NUCLEOTIDE SEQUENCE [LARGE SCALE GENOMIC DNA]</scope>
    <source>
        <strain evidence="1 2">CPCC 202699</strain>
    </source>
</reference>
<dbReference type="GO" id="GO:0016740">
    <property type="term" value="F:transferase activity"/>
    <property type="evidence" value="ECO:0007669"/>
    <property type="project" value="UniProtKB-KW"/>
</dbReference>
<proteinExistence type="predicted"/>
<protein>
    <submittedName>
        <fullName evidence="1">Nucleotidyl transferase AbiEii toxin, Type IV TA system</fullName>
    </submittedName>
</protein>
<dbReference type="InterPro" id="IPR014942">
    <property type="entry name" value="AbiEii"/>
</dbReference>
<keyword evidence="2" id="KW-1185">Reference proteome</keyword>
<dbReference type="STRING" id="589385.SAMN05421504_102187"/>
<sequence length="486" mass="53863">MFGDEFTIHLTVSEQGAAEFAERHGLAYSHVVLARGHVPSHHVLSITSKGTLKKQQALAGRWVETARAAGLADHRVKIETSADYRHAPRTDEQAWAGSHEPYFEHRVKVRLPRAESIRRLAEVARAGWCSLYRDVREADSEVRFVAQRCYRAGRTTAQARLKKLLTSLHEYEVLDVEERYVAHNSGVGVDRTWPVYHWETARGDFPSSYHPLPAGSGAEQARVFDPSMKHFDSAYLAGEPEFADAEQGARWRAARRAAMEHVLAVVAASPAAKNLVVRGSVTMRAWFGDAAREPGDVDFVVIPPGMPDYDVLDAVVAAVAGNPGPLLAEGVTREEIWTYERVPGQRLVFPFEPGGSVQLDFVFGERLPVPPEPLEVRPGVTMLAATPGLSLAWKLLWLATDMYPQGKDLYDAVLLAEHSTVSLALVIELIESERKALGERGDLFSPGEVLKWDVDWTNFVSGYPSVTGGVDEWKRRLEAALTKAWT</sequence>
<dbReference type="AlphaFoldDB" id="A0A1H2YMA3"/>
<keyword evidence="1" id="KW-0808">Transferase</keyword>
<organism evidence="1 2">
    <name type="scientific">Amycolatopsis xylanica</name>
    <dbReference type="NCBI Taxonomy" id="589385"/>
    <lineage>
        <taxon>Bacteria</taxon>
        <taxon>Bacillati</taxon>
        <taxon>Actinomycetota</taxon>
        <taxon>Actinomycetes</taxon>
        <taxon>Pseudonocardiales</taxon>
        <taxon>Pseudonocardiaceae</taxon>
        <taxon>Amycolatopsis</taxon>
    </lineage>
</organism>